<dbReference type="Proteomes" id="UP000045706">
    <property type="component" value="Unassembled WGS sequence"/>
</dbReference>
<keyword evidence="4" id="KW-1185">Reference proteome</keyword>
<feature type="non-terminal residue" evidence="3">
    <location>
        <position position="721"/>
    </location>
</feature>
<evidence type="ECO:0000313" key="3">
    <source>
        <dbReference type="EMBL" id="CRK42549.1"/>
    </source>
</evidence>
<protein>
    <submittedName>
        <fullName evidence="3">Uncharacterized protein</fullName>
    </submittedName>
</protein>
<evidence type="ECO:0000313" key="2">
    <source>
        <dbReference type="EMBL" id="CRK11891.1"/>
    </source>
</evidence>
<dbReference type="PANTHER" id="PTHR34755">
    <property type="entry name" value="SERINE/ARGININE REPETITIVE MATRIX PROTEIN 3-RELATED"/>
    <property type="match status" value="1"/>
</dbReference>
<feature type="compositionally biased region" description="Acidic residues" evidence="1">
    <location>
        <begin position="710"/>
        <end position="721"/>
    </location>
</feature>
<sequence length="721" mass="81359">MGLHKQTPKVAQGSPSPRRNPSRRLRYPTPPTEASRATRSKLTTQHLLRGDRDGAGEAQTFSTPQAGDEVLRPQEDPVRAVTAAATTHDTPETSWQRRSSLIGHGARNEHLKQQKPLASKTKSKASTGPAWDSPLLTYYNWVAVMSYAAASDSPDGIDINWLLRTARSCSLLAEPALDVLYRCPPLTNDHKARSLVALLERPPSRTFYNYRAKIRALRIDTAFVTIQAHTPVSPFSLMQNLTNLEEVMIVHSSDDPPFRRRSENIRWQYPKELFEALDVAPDANVDAGDKKYVTHLKGFCWNSRMMGRGFVDGVDKIKEIHALPTFAYLRRVRFANFQVPSWNMRVTKQDESDEAIAAREAKDQKFSRSVAACLSSLDELEHLTFLSSSVVNAALLQSLPQKLKQLKIINCWDLQSTDLAGFLLSHGRHLESLVLDHNQALNLSFLTVLGTACPDLRELHMNLQYFRHYDAFDDSNPLYETLLYPDQIPTWPAALQLIELDNLRQWTVEAATNFFQSLIDSAPQLPMLRYLVVRCMLDIPWKTRSEFRHVWEPKLNTIFLRPKLSPPPVSSKTTNMRSKSTPPKKPRKGKKSSTDGPARQSRRIASKTSGQSSRASSASKPLRSIKRKQYEEPDSDEFDHEDDLDVDMDSSETEASEAGSNEGNSPAGASDGIFVQGLCNVVEIKLDNQKPREQQFVMEDFVDSERGDTDPEWDSQDDDFE</sequence>
<feature type="compositionally biased region" description="Acidic residues" evidence="1">
    <location>
        <begin position="632"/>
        <end position="655"/>
    </location>
</feature>
<dbReference type="EMBL" id="CVQH01003335">
    <property type="protein sequence ID" value="CRK11891.1"/>
    <property type="molecule type" value="Genomic_DNA"/>
</dbReference>
<feature type="region of interest" description="Disordered" evidence="1">
    <location>
        <begin position="700"/>
        <end position="721"/>
    </location>
</feature>
<dbReference type="STRING" id="100787.A0A0G4N840"/>
<proteinExistence type="predicted"/>
<dbReference type="EMBL" id="CVQI01032829">
    <property type="protein sequence ID" value="CRK42549.1"/>
    <property type="molecule type" value="Genomic_DNA"/>
</dbReference>
<evidence type="ECO:0000313" key="5">
    <source>
        <dbReference type="Proteomes" id="UP000045706"/>
    </source>
</evidence>
<feature type="region of interest" description="Disordered" evidence="1">
    <location>
        <begin position="1"/>
        <end position="73"/>
    </location>
</feature>
<name>A0A0G4N840_VERLO</name>
<accession>A0A0G4N840</accession>
<dbReference type="InterPro" id="IPR052109">
    <property type="entry name" value="SRRM_Domain-Containing"/>
</dbReference>
<dbReference type="Proteomes" id="UP000044602">
    <property type="component" value="Unassembled WGS sequence"/>
</dbReference>
<gene>
    <name evidence="2" type="ORF">BN1708_002331</name>
    <name evidence="3" type="ORF">BN1723_005354</name>
</gene>
<feature type="region of interest" description="Disordered" evidence="1">
    <location>
        <begin position="106"/>
        <end position="128"/>
    </location>
</feature>
<dbReference type="InterPro" id="IPR032675">
    <property type="entry name" value="LRR_dom_sf"/>
</dbReference>
<feature type="region of interest" description="Disordered" evidence="1">
    <location>
        <begin position="562"/>
        <end position="672"/>
    </location>
</feature>
<feature type="compositionally biased region" description="Low complexity" evidence="1">
    <location>
        <begin position="606"/>
        <end position="619"/>
    </location>
</feature>
<dbReference type="PANTHER" id="PTHR34755:SF4">
    <property type="entry name" value="F-BOX DOMAIN-CONTAINING PROTEIN"/>
    <property type="match status" value="1"/>
</dbReference>
<reference evidence="4 5" key="1">
    <citation type="submission" date="2015-05" db="EMBL/GenBank/DDBJ databases">
        <authorList>
            <person name="Fogelqvist Johan"/>
        </authorList>
    </citation>
    <scope>NUCLEOTIDE SEQUENCE [LARGE SCALE GENOMIC DNA]</scope>
    <source>
        <strain evidence="2">VL1</strain>
        <strain evidence="3">VL2</strain>
    </source>
</reference>
<evidence type="ECO:0000256" key="1">
    <source>
        <dbReference type="SAM" id="MobiDB-lite"/>
    </source>
</evidence>
<dbReference type="AlphaFoldDB" id="A0A0G4N840"/>
<dbReference type="Gene3D" id="3.80.10.10">
    <property type="entry name" value="Ribonuclease Inhibitor"/>
    <property type="match status" value="1"/>
</dbReference>
<dbReference type="SUPFAM" id="SSF52047">
    <property type="entry name" value="RNI-like"/>
    <property type="match status" value="1"/>
</dbReference>
<evidence type="ECO:0000313" key="4">
    <source>
        <dbReference type="Proteomes" id="UP000044602"/>
    </source>
</evidence>
<feature type="compositionally biased region" description="Basic residues" evidence="1">
    <location>
        <begin position="582"/>
        <end position="591"/>
    </location>
</feature>
<feature type="compositionally biased region" description="Polar residues" evidence="1">
    <location>
        <begin position="35"/>
        <end position="46"/>
    </location>
</feature>
<organism evidence="3 5">
    <name type="scientific">Verticillium longisporum</name>
    <name type="common">Verticillium dahliae var. longisporum</name>
    <dbReference type="NCBI Taxonomy" id="100787"/>
    <lineage>
        <taxon>Eukaryota</taxon>
        <taxon>Fungi</taxon>
        <taxon>Dikarya</taxon>
        <taxon>Ascomycota</taxon>
        <taxon>Pezizomycotina</taxon>
        <taxon>Sordariomycetes</taxon>
        <taxon>Hypocreomycetidae</taxon>
        <taxon>Glomerellales</taxon>
        <taxon>Plectosphaerellaceae</taxon>
        <taxon>Verticillium</taxon>
    </lineage>
</organism>